<reference evidence="2" key="1">
    <citation type="submission" date="2017-09" db="EMBL/GenBank/DDBJ databases">
        <title>Depth-based differentiation of microbial function through sediment-hosted aquifers and enrichment of novel symbionts in the deep terrestrial subsurface.</title>
        <authorList>
            <person name="Probst A.J."/>
            <person name="Ladd B."/>
            <person name="Jarett J.K."/>
            <person name="Geller-Mcgrath D.E."/>
            <person name="Sieber C.M.K."/>
            <person name="Emerson J.B."/>
            <person name="Anantharaman K."/>
            <person name="Thomas B.C."/>
            <person name="Malmstrom R."/>
            <person name="Stieglmeier M."/>
            <person name="Klingl A."/>
            <person name="Woyke T."/>
            <person name="Ryan C.M."/>
            <person name="Banfield J.F."/>
        </authorList>
    </citation>
    <scope>NUCLEOTIDE SEQUENCE [LARGE SCALE GENOMIC DNA]</scope>
</reference>
<protein>
    <submittedName>
        <fullName evidence="1">Uncharacterized protein</fullName>
    </submittedName>
</protein>
<organism evidence="1 2">
    <name type="scientific">Candidatus Falkowbacteria bacterium CG10_big_fil_rev_8_21_14_0_10_37_18</name>
    <dbReference type="NCBI Taxonomy" id="1974562"/>
    <lineage>
        <taxon>Bacteria</taxon>
        <taxon>Candidatus Falkowiibacteriota</taxon>
    </lineage>
</organism>
<name>A0A2H0VBH7_9BACT</name>
<accession>A0A2H0VBH7</accession>
<evidence type="ECO:0000313" key="1">
    <source>
        <dbReference type="EMBL" id="PIR95650.1"/>
    </source>
</evidence>
<gene>
    <name evidence="1" type="ORF">COT93_01305</name>
</gene>
<comment type="caution">
    <text evidence="1">The sequence shown here is derived from an EMBL/GenBank/DDBJ whole genome shotgun (WGS) entry which is preliminary data.</text>
</comment>
<proteinExistence type="predicted"/>
<dbReference type="EMBL" id="PFAL01000013">
    <property type="protein sequence ID" value="PIR95650.1"/>
    <property type="molecule type" value="Genomic_DNA"/>
</dbReference>
<dbReference type="AlphaFoldDB" id="A0A2H0VBH7"/>
<evidence type="ECO:0000313" key="2">
    <source>
        <dbReference type="Proteomes" id="UP000229972"/>
    </source>
</evidence>
<sequence length="174" mass="19275">MEKDIYIVVHGEVQSLKMDPILSQNGIMNLEAMPKTLLPEVPSNVISGIGTRYGETAELLDLDITAYNPLCGTIFYLESISPDSIYSLEYEGKKLMVPRTEAFLQSLPNETVLIADKIFLLGILEIKPENIKDGNVFKITLSSLSSALFGVENTQYDISNVELIFSPITTTAPW</sequence>
<dbReference type="Proteomes" id="UP000229972">
    <property type="component" value="Unassembled WGS sequence"/>
</dbReference>